<dbReference type="EMBL" id="JAHWDQ010000006">
    <property type="protein sequence ID" value="MBW2942469.1"/>
    <property type="molecule type" value="Genomic_DNA"/>
</dbReference>
<evidence type="ECO:0000313" key="1">
    <source>
        <dbReference type="EMBL" id="MBW2942469.1"/>
    </source>
</evidence>
<dbReference type="Proteomes" id="UP001166291">
    <property type="component" value="Unassembled WGS sequence"/>
</dbReference>
<organism evidence="1 2">
    <name type="scientific">Zhongshania aquimaris</name>
    <dbReference type="NCBI Taxonomy" id="2857107"/>
    <lineage>
        <taxon>Bacteria</taxon>
        <taxon>Pseudomonadati</taxon>
        <taxon>Pseudomonadota</taxon>
        <taxon>Gammaproteobacteria</taxon>
        <taxon>Cellvibrionales</taxon>
        <taxon>Spongiibacteraceae</taxon>
        <taxon>Zhongshania</taxon>
    </lineage>
</organism>
<protein>
    <recommendedName>
        <fullName evidence="3">Lipocalin-like domain-containing protein</fullName>
    </recommendedName>
</protein>
<proteinExistence type="predicted"/>
<reference evidence="1" key="1">
    <citation type="submission" date="2021-07" db="EMBL/GenBank/DDBJ databases">
        <title>Zhongshania sp. CAU 1632 isolated from seawater.</title>
        <authorList>
            <person name="Kim W."/>
        </authorList>
    </citation>
    <scope>NUCLEOTIDE SEQUENCE</scope>
    <source>
        <strain evidence="1">CAU 1632</strain>
    </source>
</reference>
<dbReference type="RefSeq" id="WP_219044717.1">
    <property type="nucleotide sequence ID" value="NZ_JAHWDQ010000006.1"/>
</dbReference>
<sequence length="105" mass="11165">MSDAISPESMVGKWKVIVKGPTGAESSELDISYADGQFSGTQTGKGSTSDILEPSLDGNTFFWKNNVTKPMKIKTEFTATISGTSMSGKVKAGFVGKYPFTGEKL</sequence>
<keyword evidence="2" id="KW-1185">Reference proteome</keyword>
<accession>A0ABS6VVV6</accession>
<name>A0ABS6VVV6_9GAMM</name>
<gene>
    <name evidence="1" type="ORF">KXJ70_16855</name>
</gene>
<evidence type="ECO:0008006" key="3">
    <source>
        <dbReference type="Google" id="ProtNLM"/>
    </source>
</evidence>
<comment type="caution">
    <text evidence="1">The sequence shown here is derived from an EMBL/GenBank/DDBJ whole genome shotgun (WGS) entry which is preliminary data.</text>
</comment>
<evidence type="ECO:0000313" key="2">
    <source>
        <dbReference type="Proteomes" id="UP001166291"/>
    </source>
</evidence>